<dbReference type="EMBL" id="JBANAX010000618">
    <property type="protein sequence ID" value="KAL1200484.1"/>
    <property type="molecule type" value="Genomic_DNA"/>
</dbReference>
<dbReference type="AlphaFoldDB" id="A0ABD1ABF8"/>
<keyword evidence="2" id="KW-1185">Reference proteome</keyword>
<organism evidence="1 2">
    <name type="scientific">Cardamine amara subsp. amara</name>
    <dbReference type="NCBI Taxonomy" id="228776"/>
    <lineage>
        <taxon>Eukaryota</taxon>
        <taxon>Viridiplantae</taxon>
        <taxon>Streptophyta</taxon>
        <taxon>Embryophyta</taxon>
        <taxon>Tracheophyta</taxon>
        <taxon>Spermatophyta</taxon>
        <taxon>Magnoliopsida</taxon>
        <taxon>eudicotyledons</taxon>
        <taxon>Gunneridae</taxon>
        <taxon>Pentapetalae</taxon>
        <taxon>rosids</taxon>
        <taxon>malvids</taxon>
        <taxon>Brassicales</taxon>
        <taxon>Brassicaceae</taxon>
        <taxon>Cardamineae</taxon>
        <taxon>Cardamine</taxon>
    </lineage>
</organism>
<dbReference type="Pfam" id="PF04827">
    <property type="entry name" value="Plant_tran"/>
    <property type="match status" value="1"/>
</dbReference>
<gene>
    <name evidence="1" type="ORF">V5N11_026588</name>
</gene>
<evidence type="ECO:0000313" key="2">
    <source>
        <dbReference type="Proteomes" id="UP001558713"/>
    </source>
</evidence>
<sequence length="96" mass="11092">MAYGCVADAVDEYIRLGESTALVCLKKFVDEIIYLFQDTYPRRPTPEDLQRLLNQGEACGFLGMIGSIDCMHWEWKNCPTTWKWQYSRGSGKLQSF</sequence>
<dbReference type="PANTHER" id="PTHR47150:SF5">
    <property type="entry name" value="OS07G0546750 PROTEIN"/>
    <property type="match status" value="1"/>
</dbReference>
<dbReference type="PANTHER" id="PTHR47150">
    <property type="entry name" value="OS12G0169200 PROTEIN"/>
    <property type="match status" value="1"/>
</dbReference>
<dbReference type="Proteomes" id="UP001558713">
    <property type="component" value="Unassembled WGS sequence"/>
</dbReference>
<evidence type="ECO:0000313" key="1">
    <source>
        <dbReference type="EMBL" id="KAL1200484.1"/>
    </source>
</evidence>
<protein>
    <submittedName>
        <fullName evidence="1">Uncharacterized protein</fullName>
    </submittedName>
</protein>
<proteinExistence type="predicted"/>
<comment type="caution">
    <text evidence="1">The sequence shown here is derived from an EMBL/GenBank/DDBJ whole genome shotgun (WGS) entry which is preliminary data.</text>
</comment>
<reference evidence="1 2" key="1">
    <citation type="submission" date="2024-04" db="EMBL/GenBank/DDBJ databases">
        <title>Genome assembly C_amara_ONT_v2.</title>
        <authorList>
            <person name="Yant L."/>
            <person name="Moore C."/>
            <person name="Slenker M."/>
        </authorList>
    </citation>
    <scope>NUCLEOTIDE SEQUENCE [LARGE SCALE GENOMIC DNA]</scope>
    <source>
        <tissue evidence="1">Leaf</tissue>
    </source>
</reference>
<dbReference type="InterPro" id="IPR006912">
    <property type="entry name" value="Harbinger_derived_prot"/>
</dbReference>
<name>A0ABD1ABF8_CARAN</name>
<accession>A0ABD1ABF8</accession>